<dbReference type="Pfam" id="PF05728">
    <property type="entry name" value="UPF0227"/>
    <property type="match status" value="1"/>
</dbReference>
<dbReference type="PANTHER" id="PTHR35602:SF3">
    <property type="entry name" value="ESTERASE YQIA"/>
    <property type="match status" value="1"/>
</dbReference>
<dbReference type="PANTHER" id="PTHR35602">
    <property type="entry name" value="ESTERASE YQIA-RELATED"/>
    <property type="match status" value="1"/>
</dbReference>
<name>A0ABX5FGT5_9BURK</name>
<reference evidence="1 2" key="1">
    <citation type="journal article" date="2017" name="Front. Microbiol.">
        <title>Genome of Ca. Pandoraea novymonadis, an Endosymbiotic Bacterium of the Trypanosomatid Novymonas esmeraldas.</title>
        <authorList>
            <person name="Kostygov A.Y."/>
            <person name="Butenko A."/>
            <person name="Nenarokova A."/>
            <person name="Tashyreva D."/>
            <person name="Flegontov P."/>
            <person name="Lukes J."/>
            <person name="Yurchenko V."/>
        </authorList>
    </citation>
    <scope>NUCLEOTIDE SEQUENCE [LARGE SCALE GENOMIC DNA]</scope>
    <source>
        <strain evidence="1 2">E262</strain>
    </source>
</reference>
<dbReference type="Proteomes" id="UP000242660">
    <property type="component" value="Unassembled WGS sequence"/>
</dbReference>
<organism evidence="1 2">
    <name type="scientific">Candidatus Pandoraea novymonadis</name>
    <dbReference type="NCBI Taxonomy" id="1808959"/>
    <lineage>
        <taxon>Bacteria</taxon>
        <taxon>Pseudomonadati</taxon>
        <taxon>Pseudomonadota</taxon>
        <taxon>Betaproteobacteria</taxon>
        <taxon>Burkholderiales</taxon>
        <taxon>Burkholderiaceae</taxon>
        <taxon>Pandoraea</taxon>
    </lineage>
</organism>
<evidence type="ECO:0000313" key="2">
    <source>
        <dbReference type="Proteomes" id="UP000242660"/>
    </source>
</evidence>
<dbReference type="InterPro" id="IPR029058">
    <property type="entry name" value="AB_hydrolase_fold"/>
</dbReference>
<proteinExistence type="predicted"/>
<dbReference type="InterPro" id="IPR008886">
    <property type="entry name" value="UPF0227/Esterase_YqiA"/>
</dbReference>
<evidence type="ECO:0000313" key="1">
    <source>
        <dbReference type="EMBL" id="PSB92367.1"/>
    </source>
</evidence>
<dbReference type="SUPFAM" id="SSF53474">
    <property type="entry name" value="alpha/beta-Hydrolases"/>
    <property type="match status" value="1"/>
</dbReference>
<gene>
    <name evidence="1" type="ORF">BZL35_00608</name>
</gene>
<evidence type="ECO:0008006" key="3">
    <source>
        <dbReference type="Google" id="ProtNLM"/>
    </source>
</evidence>
<sequence>MILYLHGFLSSPQSFKAQMMAVRMHKLMRGHQWICPQLPLSPTASIIDVKRLLVGIAWDDLTLVGSSLGGFYATYLAEYFGCRAVLLNPVTQPYRDLGKWLGEQQLWHGGRTIVFEPHHLDELCALEVPVITNPERYYLIATTGDETLNYRDMVEKYSRAKLTLIEGSDHGISDFSKYLDDVLKFAGVYNITPEF</sequence>
<protein>
    <recommendedName>
        <fullName evidence="3">Esterase YqiA</fullName>
    </recommendedName>
</protein>
<keyword evidence="2" id="KW-1185">Reference proteome</keyword>
<accession>A0ABX5FGT5</accession>
<comment type="caution">
    <text evidence="1">The sequence shown here is derived from an EMBL/GenBank/DDBJ whole genome shotgun (WGS) entry which is preliminary data.</text>
</comment>
<dbReference type="EMBL" id="MUHY01000001">
    <property type="protein sequence ID" value="PSB92367.1"/>
    <property type="molecule type" value="Genomic_DNA"/>
</dbReference>
<dbReference type="Gene3D" id="3.40.50.1820">
    <property type="entry name" value="alpha/beta hydrolase"/>
    <property type="match status" value="1"/>
</dbReference>
<dbReference type="RefSeq" id="WP_106182690.1">
    <property type="nucleotide sequence ID" value="NZ_MUHY01000001.1"/>
</dbReference>